<reference evidence="2 3" key="1">
    <citation type="journal article" date="2017" name="Int. J. Syst. Evol. Microbiol.">
        <title>Macrococcus canis sp. nov., a skin bacterium associated with infections in dogs.</title>
        <authorList>
            <person name="Gobeli Brawand S."/>
            <person name="Cotting K."/>
            <person name="Gomez-Sanz E."/>
            <person name="Collaud A."/>
            <person name="Thomann A."/>
            <person name="Brodard I."/>
            <person name="Rodriguez-Campos S."/>
            <person name="Strauss C."/>
            <person name="Perreten V."/>
        </authorList>
    </citation>
    <scope>NUCLEOTIDE SEQUENCE [LARGE SCALE GENOMIC DNA]</scope>
    <source>
        <strain evidence="2 3">KM45013</strain>
    </source>
</reference>
<dbReference type="Proteomes" id="UP000194154">
    <property type="component" value="Chromosome"/>
</dbReference>
<dbReference type="STRING" id="1855823.MCCS_08920"/>
<feature type="domain" description="Glycosyltransferase subfamily 4-like N-terminal" evidence="1">
    <location>
        <begin position="41"/>
        <end position="119"/>
    </location>
</feature>
<dbReference type="KEGG" id="mcak:MCCS_08920"/>
<evidence type="ECO:0000259" key="1">
    <source>
        <dbReference type="Pfam" id="PF13477"/>
    </source>
</evidence>
<dbReference type="RefSeq" id="WP_086042201.1">
    <property type="nucleotide sequence ID" value="NZ_CP021059.1"/>
</dbReference>
<dbReference type="GO" id="GO:0016740">
    <property type="term" value="F:transferase activity"/>
    <property type="evidence" value="ECO:0007669"/>
    <property type="project" value="UniProtKB-KW"/>
</dbReference>
<dbReference type="GeneID" id="35295025"/>
<dbReference type="OrthoDB" id="9810929at2"/>
<evidence type="ECO:0000313" key="2">
    <source>
        <dbReference type="EMBL" id="ARQ06539.1"/>
    </source>
</evidence>
<accession>A0A1W7AA95</accession>
<proteinExistence type="predicted"/>
<dbReference type="Pfam" id="PF13477">
    <property type="entry name" value="Glyco_trans_4_2"/>
    <property type="match status" value="1"/>
</dbReference>
<keyword evidence="3" id="KW-1185">Reference proteome</keyword>
<sequence length="342" mass="39561">MTKLLVFGNNNSPHIKTWDIFYNNCPSLTVYNDLYIKEGNLSSISFLKEIYKVNKYIKDKKIDVVHTHSAGIFGLNSLFLNQSFILTIYGSELYNSINNPFKKIIMILVLKKAKAISCSSIAAQDFIKKNFSKSIYKKTFLFSIPANNNFINKKFKKRVDIFSNRRIGELYNTFEIIKSYEQVKEILKQKVGDLVLLDGYSDNNSYRDSIIKYVSDSKFKNNIQIISKKLNSEDLNNIYNSSKCFINIPHSDQLSLSFLEGVKTECIPIVSNIPAYDQISEKYNIKKVDTTNNSNIISQLKNILIEVYSDNNELPDFNRLNYEYNNINKSIDEFKKFIGDVK</sequence>
<dbReference type="Gene3D" id="3.40.50.2000">
    <property type="entry name" value="Glycogen Phosphorylase B"/>
    <property type="match status" value="2"/>
</dbReference>
<dbReference type="SUPFAM" id="SSF53756">
    <property type="entry name" value="UDP-Glycosyltransferase/glycogen phosphorylase"/>
    <property type="match status" value="1"/>
</dbReference>
<protein>
    <submittedName>
        <fullName evidence="2">Glycosyl transferases group 1</fullName>
    </submittedName>
</protein>
<evidence type="ECO:0000313" key="3">
    <source>
        <dbReference type="Proteomes" id="UP000194154"/>
    </source>
</evidence>
<keyword evidence="2" id="KW-0808">Transferase</keyword>
<organism evidence="2 3">
    <name type="scientific">Macrococcoides canis</name>
    <dbReference type="NCBI Taxonomy" id="1855823"/>
    <lineage>
        <taxon>Bacteria</taxon>
        <taxon>Bacillati</taxon>
        <taxon>Bacillota</taxon>
        <taxon>Bacilli</taxon>
        <taxon>Bacillales</taxon>
        <taxon>Staphylococcaceae</taxon>
        <taxon>Macrococcoides</taxon>
    </lineage>
</organism>
<gene>
    <name evidence="2" type="ORF">MCCS_08920</name>
</gene>
<name>A0A1W7AA95_9STAP</name>
<dbReference type="EMBL" id="CP021059">
    <property type="protein sequence ID" value="ARQ06539.1"/>
    <property type="molecule type" value="Genomic_DNA"/>
</dbReference>
<dbReference type="InterPro" id="IPR028098">
    <property type="entry name" value="Glyco_trans_4-like_N"/>
</dbReference>
<dbReference type="AlphaFoldDB" id="A0A1W7AA95"/>